<feature type="region of interest" description="Disordered" evidence="1">
    <location>
        <begin position="142"/>
        <end position="215"/>
    </location>
</feature>
<feature type="compositionally biased region" description="Basic and acidic residues" evidence="1">
    <location>
        <begin position="154"/>
        <end position="173"/>
    </location>
</feature>
<sequence length="276" mass="29907">MQEFVSDFIGLPLLTRGGEKIGYIKNVQTDKNLTRVRNLECCDEEEEEFTLPYSAIANFGKGAAVVKSAAAKGCKNCQPAPMGMAVFSKEGDLLGSVRDFGRDGANITALVLSDGKEISAERIVSVTDTAIVDLSDDYTPRPVVRTRRKPAAKAPERRADGREEKKKPTAEREDAQEETEIVTVRAAASPAEDAAREIAAEENTATETAAPQTKRAGSGLLTGKILPRDLLDARGNLIAREGAKVTADVIRSAMRHDKLFELTLLCCNAPFGVWRQ</sequence>
<reference evidence="3" key="1">
    <citation type="journal article" date="2021" name="PeerJ">
        <title>Extensive microbial diversity within the chicken gut microbiome revealed by metagenomics and culture.</title>
        <authorList>
            <person name="Gilroy R."/>
            <person name="Ravi A."/>
            <person name="Getino M."/>
            <person name="Pursley I."/>
            <person name="Horton D.L."/>
            <person name="Alikhan N.F."/>
            <person name="Baker D."/>
            <person name="Gharbi K."/>
            <person name="Hall N."/>
            <person name="Watson M."/>
            <person name="Adriaenssens E.M."/>
            <person name="Foster-Nyarko E."/>
            <person name="Jarju S."/>
            <person name="Secka A."/>
            <person name="Antonio M."/>
            <person name="Oren A."/>
            <person name="Chaudhuri R.R."/>
            <person name="La Ragione R."/>
            <person name="Hildebrand F."/>
            <person name="Pallen M.J."/>
        </authorList>
    </citation>
    <scope>NUCLEOTIDE SEQUENCE</scope>
    <source>
        <strain evidence="3">1345</strain>
    </source>
</reference>
<dbReference type="AlphaFoldDB" id="A0A9D2CSC1"/>
<proteinExistence type="predicted"/>
<reference evidence="3" key="2">
    <citation type="submission" date="2021-04" db="EMBL/GenBank/DDBJ databases">
        <authorList>
            <person name="Gilroy R."/>
        </authorList>
    </citation>
    <scope>NUCLEOTIDE SEQUENCE</scope>
    <source>
        <strain evidence="3">1345</strain>
    </source>
</reference>
<evidence type="ECO:0000256" key="1">
    <source>
        <dbReference type="SAM" id="MobiDB-lite"/>
    </source>
</evidence>
<evidence type="ECO:0000313" key="3">
    <source>
        <dbReference type="EMBL" id="HIY97020.1"/>
    </source>
</evidence>
<dbReference type="InterPro" id="IPR027275">
    <property type="entry name" value="PRC-brl_dom"/>
</dbReference>
<dbReference type="InterPro" id="IPR011033">
    <property type="entry name" value="PRC_barrel-like_sf"/>
</dbReference>
<accession>A0A9D2CSC1</accession>
<dbReference type="Proteomes" id="UP000886750">
    <property type="component" value="Unassembled WGS sequence"/>
</dbReference>
<gene>
    <name evidence="3" type="ORF">H9729_04965</name>
</gene>
<dbReference type="EMBL" id="DXCQ01000041">
    <property type="protein sequence ID" value="HIY97020.1"/>
    <property type="molecule type" value="Genomic_DNA"/>
</dbReference>
<protein>
    <submittedName>
        <fullName evidence="3">PRC-barrel domain-containing protein</fullName>
    </submittedName>
</protein>
<evidence type="ECO:0000259" key="2">
    <source>
        <dbReference type="Pfam" id="PF05239"/>
    </source>
</evidence>
<evidence type="ECO:0000313" key="4">
    <source>
        <dbReference type="Proteomes" id="UP000886750"/>
    </source>
</evidence>
<feature type="compositionally biased region" description="Low complexity" evidence="1">
    <location>
        <begin position="201"/>
        <end position="213"/>
    </location>
</feature>
<dbReference type="Pfam" id="PF05239">
    <property type="entry name" value="PRC"/>
    <property type="match status" value="1"/>
</dbReference>
<dbReference type="SUPFAM" id="SSF50346">
    <property type="entry name" value="PRC-barrel domain"/>
    <property type="match status" value="1"/>
</dbReference>
<comment type="caution">
    <text evidence="3">The sequence shown here is derived from an EMBL/GenBank/DDBJ whole genome shotgun (WGS) entry which is preliminary data.</text>
</comment>
<name>A0A9D2CSC1_9FIRM</name>
<feature type="domain" description="PRC-barrel" evidence="2">
    <location>
        <begin position="3"/>
        <end position="68"/>
    </location>
</feature>
<organism evidence="3 4">
    <name type="scientific">Candidatus Borkfalkia excrementigallinarum</name>
    <dbReference type="NCBI Taxonomy" id="2838506"/>
    <lineage>
        <taxon>Bacteria</taxon>
        <taxon>Bacillati</taxon>
        <taxon>Bacillota</taxon>
        <taxon>Clostridia</taxon>
        <taxon>Christensenellales</taxon>
        <taxon>Christensenellaceae</taxon>
        <taxon>Candidatus Borkfalkia</taxon>
    </lineage>
</organism>